<dbReference type="EMBL" id="OZ034813">
    <property type="protein sequence ID" value="CAL1352456.1"/>
    <property type="molecule type" value="Genomic_DNA"/>
</dbReference>
<proteinExistence type="predicted"/>
<keyword evidence="3" id="KW-1185">Reference proteome</keyword>
<protein>
    <submittedName>
        <fullName evidence="2">Uncharacterized protein</fullName>
    </submittedName>
</protein>
<name>A0AAV2C9C1_9ROSI</name>
<feature type="compositionally biased region" description="Basic residues" evidence="1">
    <location>
        <begin position="71"/>
        <end position="82"/>
    </location>
</feature>
<feature type="compositionally biased region" description="Polar residues" evidence="1">
    <location>
        <begin position="51"/>
        <end position="65"/>
    </location>
</feature>
<feature type="region of interest" description="Disordered" evidence="1">
    <location>
        <begin position="105"/>
        <end position="134"/>
    </location>
</feature>
<organism evidence="2 3">
    <name type="scientific">Linum trigynum</name>
    <dbReference type="NCBI Taxonomy" id="586398"/>
    <lineage>
        <taxon>Eukaryota</taxon>
        <taxon>Viridiplantae</taxon>
        <taxon>Streptophyta</taxon>
        <taxon>Embryophyta</taxon>
        <taxon>Tracheophyta</taxon>
        <taxon>Spermatophyta</taxon>
        <taxon>Magnoliopsida</taxon>
        <taxon>eudicotyledons</taxon>
        <taxon>Gunneridae</taxon>
        <taxon>Pentapetalae</taxon>
        <taxon>rosids</taxon>
        <taxon>fabids</taxon>
        <taxon>Malpighiales</taxon>
        <taxon>Linaceae</taxon>
        <taxon>Linum</taxon>
    </lineage>
</organism>
<gene>
    <name evidence="2" type="ORF">LTRI10_LOCUS423</name>
</gene>
<dbReference type="Proteomes" id="UP001497516">
    <property type="component" value="Chromosome 1"/>
</dbReference>
<feature type="region of interest" description="Disordered" evidence="1">
    <location>
        <begin position="51"/>
        <end position="86"/>
    </location>
</feature>
<accession>A0AAV2C9C1</accession>
<evidence type="ECO:0000256" key="1">
    <source>
        <dbReference type="SAM" id="MobiDB-lite"/>
    </source>
</evidence>
<evidence type="ECO:0000313" key="2">
    <source>
        <dbReference type="EMBL" id="CAL1352456.1"/>
    </source>
</evidence>
<reference evidence="2 3" key="1">
    <citation type="submission" date="2024-04" db="EMBL/GenBank/DDBJ databases">
        <authorList>
            <person name="Fracassetti M."/>
        </authorList>
    </citation>
    <scope>NUCLEOTIDE SEQUENCE [LARGE SCALE GENOMIC DNA]</scope>
</reference>
<dbReference type="AlphaFoldDB" id="A0AAV2C9C1"/>
<evidence type="ECO:0000313" key="3">
    <source>
        <dbReference type="Proteomes" id="UP001497516"/>
    </source>
</evidence>
<sequence length="183" mass="19966">MVKKTGSYRPVEPVKPEIRSWPIRQAVCGEGVVPAGFPGKIGSTQKATRFWSNRGSANGNDTTSFCGEGKKKIRPKPQKHNPKSSAASSFVCCCWRPPTSFRATTSPAILPPLLDRGPGPGDPPSSSRPARRRPATCSAVSLLQAAPPLFRHYSAARVFLPCSRRTQRQQVWLDGEHTSPIFE</sequence>